<feature type="region of interest" description="Disordered" evidence="2">
    <location>
        <begin position="393"/>
        <end position="420"/>
    </location>
</feature>
<name>A0AAE0H475_9CHLO</name>
<reference evidence="3 4" key="1">
    <citation type="journal article" date="2015" name="Genome Biol. Evol.">
        <title>Comparative Genomics of a Bacterivorous Green Alga Reveals Evolutionary Causalities and Consequences of Phago-Mixotrophic Mode of Nutrition.</title>
        <authorList>
            <person name="Burns J.A."/>
            <person name="Paasch A."/>
            <person name="Narechania A."/>
            <person name="Kim E."/>
        </authorList>
    </citation>
    <scope>NUCLEOTIDE SEQUENCE [LARGE SCALE GENOMIC DNA]</scope>
    <source>
        <strain evidence="3 4">PLY_AMNH</strain>
    </source>
</reference>
<dbReference type="AlphaFoldDB" id="A0AAE0H475"/>
<accession>A0AAE0H475</accession>
<dbReference type="EMBL" id="LGRX02000048">
    <property type="protein sequence ID" value="KAK3289705.1"/>
    <property type="molecule type" value="Genomic_DNA"/>
</dbReference>
<proteinExistence type="predicted"/>
<evidence type="ECO:0000313" key="4">
    <source>
        <dbReference type="Proteomes" id="UP001190700"/>
    </source>
</evidence>
<sequence>MKHGGVDDAYVRIDVDMIRRLERMYFSNSSIHSCRLRIFDAVRTREWRYENIDVTDTRANPEFERFSRRKLKRFIEQALDSIFIKGFVVYRVEPAREATLYPYPCVVDSEENVTYVIRRDKNPDRTVSIVKAGAAIDWLGTTTSDSSKRSKNDVTYCYCETDPSMLTGEVRSIASSLYYHISMTQNLEHSAMYIERARSAQNVLTKRKTDQAFDERFLTSDIDSTSDERAMLVMENMHLRDQMDSALQRRKTAENQRQEQSNTMRQGMHMPVGMYQVQDPLDSWNCAPQFVPLPIDSDVAPTPAVSGRGDLTTMQTNCDLIIKRAFGFESGEAKSRKRAYTKTTEDLSADVGSSRVQSIVQCLQTILSDVWEVAYAPLFPRTRSHEVVASADRMRVRGEESEADTGRDRDHENSEECNEL</sequence>
<evidence type="ECO:0000313" key="3">
    <source>
        <dbReference type="EMBL" id="KAK3289705.1"/>
    </source>
</evidence>
<keyword evidence="4" id="KW-1185">Reference proteome</keyword>
<protein>
    <submittedName>
        <fullName evidence="3">Uncharacterized protein</fullName>
    </submittedName>
</protein>
<evidence type="ECO:0000256" key="2">
    <source>
        <dbReference type="SAM" id="MobiDB-lite"/>
    </source>
</evidence>
<gene>
    <name evidence="3" type="ORF">CYMTET_2834</name>
</gene>
<dbReference type="Proteomes" id="UP001190700">
    <property type="component" value="Unassembled WGS sequence"/>
</dbReference>
<keyword evidence="1" id="KW-0175">Coiled coil</keyword>
<feature type="coiled-coil region" evidence="1">
    <location>
        <begin position="236"/>
        <end position="263"/>
    </location>
</feature>
<evidence type="ECO:0000256" key="1">
    <source>
        <dbReference type="SAM" id="Coils"/>
    </source>
</evidence>
<organism evidence="3 4">
    <name type="scientific">Cymbomonas tetramitiformis</name>
    <dbReference type="NCBI Taxonomy" id="36881"/>
    <lineage>
        <taxon>Eukaryota</taxon>
        <taxon>Viridiplantae</taxon>
        <taxon>Chlorophyta</taxon>
        <taxon>Pyramimonadophyceae</taxon>
        <taxon>Pyramimonadales</taxon>
        <taxon>Pyramimonadaceae</taxon>
        <taxon>Cymbomonas</taxon>
    </lineage>
</organism>
<feature type="compositionally biased region" description="Basic and acidic residues" evidence="2">
    <location>
        <begin position="393"/>
        <end position="414"/>
    </location>
</feature>
<comment type="caution">
    <text evidence="3">The sequence shown here is derived from an EMBL/GenBank/DDBJ whole genome shotgun (WGS) entry which is preliminary data.</text>
</comment>